<keyword evidence="2" id="KW-1185">Reference proteome</keyword>
<comment type="caution">
    <text evidence="1">The sequence shown here is derived from an EMBL/GenBank/DDBJ whole genome shotgun (WGS) entry which is preliminary data.</text>
</comment>
<sequence length="143" mass="15674">MGHTLTVINDTSERCVVKVYTVGPGIQVGPDYPIDAGGRKGIDLEAVWYDIGFNFPGKPEKYIRVWMGGDRTLYCSQANSASAASLKASPFLFTEDLLEYLKLPGTSPTDDRSKSTELIQKEAKVSYAALEKGLQFFAENQGN</sequence>
<proteinExistence type="predicted"/>
<dbReference type="AlphaFoldDB" id="A0A135LVE8"/>
<reference evidence="1 2" key="1">
    <citation type="journal article" date="2016" name="BMC Genomics">
        <title>Genome sequencing and secondary metabolism of the postharvest pathogen Penicillium griseofulvum.</title>
        <authorList>
            <person name="Banani H."/>
            <person name="Marcet-Houben M."/>
            <person name="Ballester A.R."/>
            <person name="Abbruscato P."/>
            <person name="Gonzalez-Candelas L."/>
            <person name="Gabaldon T."/>
            <person name="Spadaro D."/>
        </authorList>
    </citation>
    <scope>NUCLEOTIDE SEQUENCE [LARGE SCALE GENOMIC DNA]</scope>
    <source>
        <strain evidence="1 2">PG3</strain>
    </source>
</reference>
<evidence type="ECO:0000313" key="2">
    <source>
        <dbReference type="Proteomes" id="UP000070168"/>
    </source>
</evidence>
<dbReference type="RefSeq" id="XP_040651483.1">
    <property type="nucleotide sequence ID" value="XM_040795917.1"/>
</dbReference>
<dbReference type="EMBL" id="LHQR01000015">
    <property type="protein sequence ID" value="KXG52948.1"/>
    <property type="molecule type" value="Genomic_DNA"/>
</dbReference>
<organism evidence="1 2">
    <name type="scientific">Penicillium patulum</name>
    <name type="common">Penicillium griseofulvum</name>
    <dbReference type="NCBI Taxonomy" id="5078"/>
    <lineage>
        <taxon>Eukaryota</taxon>
        <taxon>Fungi</taxon>
        <taxon>Dikarya</taxon>
        <taxon>Ascomycota</taxon>
        <taxon>Pezizomycotina</taxon>
        <taxon>Eurotiomycetes</taxon>
        <taxon>Eurotiomycetidae</taxon>
        <taxon>Eurotiales</taxon>
        <taxon>Aspergillaceae</taxon>
        <taxon>Penicillium</taxon>
    </lineage>
</organism>
<protein>
    <submittedName>
        <fullName evidence="1">Uncharacterized protein</fullName>
    </submittedName>
</protein>
<evidence type="ECO:0000313" key="1">
    <source>
        <dbReference type="EMBL" id="KXG52948.1"/>
    </source>
</evidence>
<dbReference type="Proteomes" id="UP000070168">
    <property type="component" value="Unassembled WGS sequence"/>
</dbReference>
<accession>A0A135LVE8</accession>
<gene>
    <name evidence="1" type="ORF">PGRI_082030</name>
</gene>
<name>A0A135LVE8_PENPA</name>
<dbReference type="GeneID" id="63711217"/>